<dbReference type="AlphaFoldDB" id="A0A7G5GVA0"/>
<reference evidence="5 6" key="1">
    <citation type="submission" date="2020-07" db="EMBL/GenBank/DDBJ databases">
        <title>Spirosoma foliorum sp. nov., isolated from the leaves on the Nejang mountain Korea, Republic of.</title>
        <authorList>
            <person name="Ho H."/>
            <person name="Lee Y.-J."/>
            <person name="Nurcahyanto D.-A."/>
            <person name="Kim S.-G."/>
        </authorList>
    </citation>
    <scope>NUCLEOTIDE SEQUENCE [LARGE SCALE GENOMIC DNA]</scope>
    <source>
        <strain evidence="5 6">PL0136</strain>
    </source>
</reference>
<keyword evidence="3" id="KW-0804">Transcription</keyword>
<evidence type="ECO:0000259" key="4">
    <source>
        <dbReference type="PROSITE" id="PS01124"/>
    </source>
</evidence>
<feature type="domain" description="HTH araC/xylS-type" evidence="4">
    <location>
        <begin position="197"/>
        <end position="302"/>
    </location>
</feature>
<organism evidence="5 6">
    <name type="scientific">Spirosoma foliorum</name>
    <dbReference type="NCBI Taxonomy" id="2710596"/>
    <lineage>
        <taxon>Bacteria</taxon>
        <taxon>Pseudomonadati</taxon>
        <taxon>Bacteroidota</taxon>
        <taxon>Cytophagia</taxon>
        <taxon>Cytophagales</taxon>
        <taxon>Cytophagaceae</taxon>
        <taxon>Spirosoma</taxon>
    </lineage>
</organism>
<evidence type="ECO:0000256" key="3">
    <source>
        <dbReference type="ARBA" id="ARBA00023163"/>
    </source>
</evidence>
<sequence length="306" mass="35527">MKHPSNTPLKISSPVELHQLMDLPGPLHPLVSLFDNTLAIVNKATLPQSFMFDFYTISYKKKLKGRTGYGQHYYDFDDGTMVFTAPGQLISTDGDHDYFGISLLFHPDYIRNYPLGRRIKQFGFFSYESNEALHLSDKEKNTLLTVFKNINDELQHSLDDFSQDIVVSLIETLLNYSNRFYGRQFITRKTVNHDLLYRIEKLLDEYFGSEQGLTTGLPTVDYLAFHINVSPRYLSDMLRALIGQNAQQYIHEKMIEKAKEYLTGTNMTVGEIAYRLGFDYPQSFSKLFRRKTNLTPIAFKHQFHKN</sequence>
<dbReference type="KEGG" id="sfol:H3H32_33675"/>
<evidence type="ECO:0000256" key="1">
    <source>
        <dbReference type="ARBA" id="ARBA00023015"/>
    </source>
</evidence>
<dbReference type="PANTHER" id="PTHR43280:SF32">
    <property type="entry name" value="TRANSCRIPTIONAL REGULATORY PROTEIN"/>
    <property type="match status" value="1"/>
</dbReference>
<name>A0A7G5GVA0_9BACT</name>
<dbReference type="EMBL" id="CP059732">
    <property type="protein sequence ID" value="QMW02792.1"/>
    <property type="molecule type" value="Genomic_DNA"/>
</dbReference>
<dbReference type="InterPro" id="IPR009057">
    <property type="entry name" value="Homeodomain-like_sf"/>
</dbReference>
<keyword evidence="1" id="KW-0805">Transcription regulation</keyword>
<dbReference type="Proteomes" id="UP000515369">
    <property type="component" value="Chromosome"/>
</dbReference>
<keyword evidence="2" id="KW-0238">DNA-binding</keyword>
<dbReference type="SUPFAM" id="SSF46689">
    <property type="entry name" value="Homeodomain-like"/>
    <property type="match status" value="1"/>
</dbReference>
<keyword evidence="6" id="KW-1185">Reference proteome</keyword>
<accession>A0A7G5GVA0</accession>
<gene>
    <name evidence="5" type="ORF">H3H32_33675</name>
</gene>
<dbReference type="PANTHER" id="PTHR43280">
    <property type="entry name" value="ARAC-FAMILY TRANSCRIPTIONAL REGULATOR"/>
    <property type="match status" value="1"/>
</dbReference>
<protein>
    <submittedName>
        <fullName evidence="5">Helix-turn-helix transcriptional regulator</fullName>
    </submittedName>
</protein>
<evidence type="ECO:0000256" key="2">
    <source>
        <dbReference type="ARBA" id="ARBA00023125"/>
    </source>
</evidence>
<dbReference type="RefSeq" id="WP_182460086.1">
    <property type="nucleotide sequence ID" value="NZ_CP059732.1"/>
</dbReference>
<proteinExistence type="predicted"/>
<evidence type="ECO:0000313" key="6">
    <source>
        <dbReference type="Proteomes" id="UP000515369"/>
    </source>
</evidence>
<dbReference type="Pfam" id="PF12833">
    <property type="entry name" value="HTH_18"/>
    <property type="match status" value="1"/>
</dbReference>
<dbReference type="GO" id="GO:0043565">
    <property type="term" value="F:sequence-specific DNA binding"/>
    <property type="evidence" value="ECO:0007669"/>
    <property type="project" value="InterPro"/>
</dbReference>
<dbReference type="GO" id="GO:0003700">
    <property type="term" value="F:DNA-binding transcription factor activity"/>
    <property type="evidence" value="ECO:0007669"/>
    <property type="project" value="InterPro"/>
</dbReference>
<dbReference type="InterPro" id="IPR018060">
    <property type="entry name" value="HTH_AraC"/>
</dbReference>
<dbReference type="Gene3D" id="1.10.10.60">
    <property type="entry name" value="Homeodomain-like"/>
    <property type="match status" value="1"/>
</dbReference>
<dbReference type="SMART" id="SM00342">
    <property type="entry name" value="HTH_ARAC"/>
    <property type="match status" value="1"/>
</dbReference>
<evidence type="ECO:0000313" key="5">
    <source>
        <dbReference type="EMBL" id="QMW02792.1"/>
    </source>
</evidence>
<dbReference type="PROSITE" id="PS01124">
    <property type="entry name" value="HTH_ARAC_FAMILY_2"/>
    <property type="match status" value="1"/>
</dbReference>